<dbReference type="AlphaFoldDB" id="A0A8W8LVH2"/>
<proteinExistence type="predicted"/>
<dbReference type="EnsemblMetazoa" id="G30277.1">
    <property type="protein sequence ID" value="G30277.1:cds"/>
    <property type="gene ID" value="G30277"/>
</dbReference>
<dbReference type="Gene3D" id="3.40.50.300">
    <property type="entry name" value="P-loop containing nucleotide triphosphate hydrolases"/>
    <property type="match status" value="1"/>
</dbReference>
<dbReference type="PANTHER" id="PTHR15723">
    <property type="entry name" value="CARBOHYDRATE SULFOTRANSFERASE 15"/>
    <property type="match status" value="1"/>
</dbReference>
<protein>
    <recommendedName>
        <fullName evidence="1">Sulfotransferase domain-containing protein</fullName>
    </recommendedName>
</protein>
<dbReference type="InterPro" id="IPR052654">
    <property type="entry name" value="CS_Sulfotransferase"/>
</dbReference>
<name>A0A8W8LVH2_MAGGI</name>
<evidence type="ECO:0000259" key="1">
    <source>
        <dbReference type="Pfam" id="PF00685"/>
    </source>
</evidence>
<evidence type="ECO:0000313" key="2">
    <source>
        <dbReference type="EnsemblMetazoa" id="G30277.1:cds"/>
    </source>
</evidence>
<dbReference type="Proteomes" id="UP000005408">
    <property type="component" value="Unassembled WGS sequence"/>
</dbReference>
<dbReference type="PANTHER" id="PTHR15723:SF0">
    <property type="entry name" value="CARBOHYDRATE SULFOTRANSFERASE 15"/>
    <property type="match status" value="1"/>
</dbReference>
<dbReference type="GO" id="GO:0050659">
    <property type="term" value="F:N-acetylgalactosamine 4-sulfate 6-O-sulfotransferase activity"/>
    <property type="evidence" value="ECO:0007669"/>
    <property type="project" value="TreeGrafter"/>
</dbReference>
<keyword evidence="3" id="KW-1185">Reference proteome</keyword>
<reference evidence="2" key="1">
    <citation type="submission" date="2022-08" db="UniProtKB">
        <authorList>
            <consortium name="EnsemblMetazoa"/>
        </authorList>
    </citation>
    <scope>IDENTIFICATION</scope>
    <source>
        <strain evidence="2">05x7-T-G4-1.051#20</strain>
    </source>
</reference>
<dbReference type="InterPro" id="IPR000863">
    <property type="entry name" value="Sulfotransferase_dom"/>
</dbReference>
<dbReference type="InterPro" id="IPR027417">
    <property type="entry name" value="P-loop_NTPase"/>
</dbReference>
<accession>A0A8W8LVH2</accession>
<organism evidence="2 3">
    <name type="scientific">Magallana gigas</name>
    <name type="common">Pacific oyster</name>
    <name type="synonym">Crassostrea gigas</name>
    <dbReference type="NCBI Taxonomy" id="29159"/>
    <lineage>
        <taxon>Eukaryota</taxon>
        <taxon>Metazoa</taxon>
        <taxon>Spiralia</taxon>
        <taxon>Lophotrochozoa</taxon>
        <taxon>Mollusca</taxon>
        <taxon>Bivalvia</taxon>
        <taxon>Autobranchia</taxon>
        <taxon>Pteriomorphia</taxon>
        <taxon>Ostreida</taxon>
        <taxon>Ostreoidea</taxon>
        <taxon>Ostreidae</taxon>
        <taxon>Magallana</taxon>
    </lineage>
</organism>
<sequence>MIQVHHQHNSSFKHNTSIECQNSRKTAAEDVLCMKKEEFLKNFKNPCWFEEEAGGLISSQSEGVLQCLPFFYLFGVCKTGTTDLFFRLTQHPQILENFGDLHKETTFWSWGRYGKNGHPGHAYVKETLYNFTQFFNAEKIGETNILLEDMTEYSNMITGHADPMDFWDHSDWREIPQNDPTADVPTFITPHLVKHVQPNVKLILMLRQPAERLYSHYYHGKYGNTTEQFHQDVVKEINSLKNCTEKYSYRACLYGQNMTQTPHIPITASLYYLHLQEWLEVFPLKQIFIFRHEDYVKDMKYTLKGLFRFLGVDTVPKKVFNSILTSKRKYVTPNKLRKGSMLKETWDILNGFFKDWNKKLASLLNDERYLWRDVPYKLKHPMNETEVKRIKNYTDV</sequence>
<dbReference type="GO" id="GO:0019319">
    <property type="term" value="P:hexose biosynthetic process"/>
    <property type="evidence" value="ECO:0007669"/>
    <property type="project" value="TreeGrafter"/>
</dbReference>
<dbReference type="SUPFAM" id="SSF52540">
    <property type="entry name" value="P-loop containing nucleoside triphosphate hydrolases"/>
    <property type="match status" value="1"/>
</dbReference>
<dbReference type="Pfam" id="PF00685">
    <property type="entry name" value="Sulfotransfer_1"/>
    <property type="match status" value="1"/>
</dbReference>
<evidence type="ECO:0000313" key="3">
    <source>
        <dbReference type="Proteomes" id="UP000005408"/>
    </source>
</evidence>
<feature type="domain" description="Sulfotransferase" evidence="1">
    <location>
        <begin position="169"/>
        <end position="360"/>
    </location>
</feature>